<feature type="domain" description="Uncharacterized protein TP-0789" evidence="1">
    <location>
        <begin position="126"/>
        <end position="282"/>
    </location>
</feature>
<dbReference type="InterPro" id="IPR033399">
    <property type="entry name" value="TP_0789-like"/>
</dbReference>
<reference evidence="2 3" key="1">
    <citation type="journal article" date="2014" name="PLoS ONE">
        <title>Physiological and genomic features of a novel sulfur-oxidizing gammaproteobacterium belonging to a previously uncultivated symbiotic lineage isolated from a hydrothermal vent.</title>
        <authorList>
            <person name="Nunoura T."/>
            <person name="Takaki Y."/>
            <person name="Kazama H."/>
            <person name="Kakuta J."/>
            <person name="Shimamura S."/>
            <person name="Makita H."/>
            <person name="Hirai M."/>
            <person name="Miyazaki M."/>
            <person name="Takai K."/>
        </authorList>
    </citation>
    <scope>NUCLEOTIDE SEQUENCE [LARGE SCALE GENOMIC DNA]</scope>
    <source>
        <strain evidence="2 3">Hiromi1</strain>
    </source>
</reference>
<dbReference type="Proteomes" id="UP000031631">
    <property type="component" value="Chromosome"/>
</dbReference>
<sequence length="342" mass="38986">MSVKFESGPLVRRGDSGNILLYCKELKLMKKKIVSTIATAMLFTTMNAMAGVSKDLPYPSGDLTADQVADQVYFVNHFYAMKNYAIVKKGKKITTLILKGKGEKPTTITLERFLNNNYSDGVIQAKDLAIFRSGKLRGTGMLITDYVDDAKSQSYMIWLPALRKIRRFAQPAHDDAWGGSDFTFGDVTLRKPMHETHELLGKATFDDCLGAIDIPENQRGRYTRNLPAAACEHKGKEVYKLKSTTKFENWWYDYRISYVDAKTFADYRTEYFKGGNKIKVIDRNWVDAPLDDPRAQFWGYWYGKTLATGHETWAIIPDGVSVANGDFKDKLWSEQTLRKIKR</sequence>
<accession>A0A7U6JFV4</accession>
<dbReference type="KEGG" id="tbn:TBH_C0278"/>
<keyword evidence="3" id="KW-1185">Reference proteome</keyword>
<dbReference type="Pfam" id="PF17131">
    <property type="entry name" value="LolA_like"/>
    <property type="match status" value="1"/>
</dbReference>
<dbReference type="EMBL" id="AP012273">
    <property type="protein sequence ID" value="BAO43224.1"/>
    <property type="molecule type" value="Genomic_DNA"/>
</dbReference>
<proteinExistence type="predicted"/>
<protein>
    <recommendedName>
        <fullName evidence="1">Uncharacterized protein TP-0789 domain-containing protein</fullName>
    </recommendedName>
</protein>
<dbReference type="AlphaFoldDB" id="A0A7U6JFV4"/>
<dbReference type="CDD" id="cd16329">
    <property type="entry name" value="LolA_like"/>
    <property type="match status" value="1"/>
</dbReference>
<gene>
    <name evidence="2" type="ORF">TBH_C0278</name>
</gene>
<evidence type="ECO:0000313" key="2">
    <source>
        <dbReference type="EMBL" id="BAO43224.1"/>
    </source>
</evidence>
<name>A0A7U6JFV4_9GAMM</name>
<evidence type="ECO:0000259" key="1">
    <source>
        <dbReference type="Pfam" id="PF17131"/>
    </source>
</evidence>
<dbReference type="Gene3D" id="2.50.20.10">
    <property type="entry name" value="Lipoprotein localisation LolA/LolB/LppX"/>
    <property type="match status" value="1"/>
</dbReference>
<evidence type="ECO:0000313" key="3">
    <source>
        <dbReference type="Proteomes" id="UP000031631"/>
    </source>
</evidence>
<organism evidence="2 3">
    <name type="scientific">Thiolapillus brandeum</name>
    <dbReference type="NCBI Taxonomy" id="1076588"/>
    <lineage>
        <taxon>Bacteria</taxon>
        <taxon>Pseudomonadati</taxon>
        <taxon>Pseudomonadota</taxon>
        <taxon>Gammaproteobacteria</taxon>
        <taxon>Chromatiales</taxon>
        <taxon>Sedimenticolaceae</taxon>
        <taxon>Thiolapillus</taxon>
    </lineage>
</organism>